<gene>
    <name evidence="5 9" type="primary">fmt</name>
    <name evidence="8" type="ORF">RradSPS_1474</name>
    <name evidence="9" type="ORF">SIL72_08985</name>
</gene>
<comment type="function">
    <text evidence="5">Attaches a formyl group to the free amino group of methionyl-tRNA(fMet). The formyl group appears to play a dual role in the initiator identity of N-formylmethionyl-tRNA by promoting its recognition by IF2 and preventing the misappropriation of this tRNA by the elongation apparatus.</text>
</comment>
<dbReference type="InterPro" id="IPR041711">
    <property type="entry name" value="Met-tRNA-FMT_N"/>
</dbReference>
<evidence type="ECO:0000259" key="6">
    <source>
        <dbReference type="Pfam" id="PF00551"/>
    </source>
</evidence>
<dbReference type="InterPro" id="IPR005793">
    <property type="entry name" value="Formyl_trans_C"/>
</dbReference>
<dbReference type="GO" id="GO:0005829">
    <property type="term" value="C:cytosol"/>
    <property type="evidence" value="ECO:0007669"/>
    <property type="project" value="TreeGrafter"/>
</dbReference>
<dbReference type="KEGG" id="rrd:RradSPS_1474"/>
<reference evidence="8 10" key="1">
    <citation type="submission" date="2014-03" db="EMBL/GenBank/DDBJ databases">
        <title>Complete genome sequence of the Radio-Resistant Rubrobacter radiotolerans RSPS-4.</title>
        <authorList>
            <person name="Egas C.C."/>
            <person name="Barroso C.C."/>
            <person name="Froufe H.J.C."/>
            <person name="Pacheco J.J."/>
            <person name="Albuquerque L.L."/>
            <person name="da Costa M.M.S."/>
        </authorList>
    </citation>
    <scope>NUCLEOTIDE SEQUENCE [LARGE SCALE GENOMIC DNA]</scope>
    <source>
        <strain evidence="8 10">RSPS-4</strain>
    </source>
</reference>
<evidence type="ECO:0000256" key="5">
    <source>
        <dbReference type="HAMAP-Rule" id="MF_00182"/>
    </source>
</evidence>
<dbReference type="PROSITE" id="PS00373">
    <property type="entry name" value="GART"/>
    <property type="match status" value="1"/>
</dbReference>
<dbReference type="Gene3D" id="3.40.50.12230">
    <property type="match status" value="1"/>
</dbReference>
<protein>
    <recommendedName>
        <fullName evidence="2 5">Methionyl-tRNA formyltransferase</fullName>
        <ecNumber evidence="2 5">2.1.2.9</ecNumber>
    </recommendedName>
</protein>
<dbReference type="InterPro" id="IPR011034">
    <property type="entry name" value="Formyl_transferase-like_C_sf"/>
</dbReference>
<dbReference type="InterPro" id="IPR044135">
    <property type="entry name" value="Met-tRNA-FMT_C"/>
</dbReference>
<evidence type="ECO:0000313" key="9">
    <source>
        <dbReference type="EMBL" id="MDX5894164.1"/>
    </source>
</evidence>
<dbReference type="Proteomes" id="UP000025229">
    <property type="component" value="Chromosome"/>
</dbReference>
<comment type="catalytic activity">
    <reaction evidence="5">
        <text>L-methionyl-tRNA(fMet) + (6R)-10-formyltetrahydrofolate = N-formyl-L-methionyl-tRNA(fMet) + (6S)-5,6,7,8-tetrahydrofolate + H(+)</text>
        <dbReference type="Rhea" id="RHEA:24380"/>
        <dbReference type="Rhea" id="RHEA-COMP:9952"/>
        <dbReference type="Rhea" id="RHEA-COMP:9953"/>
        <dbReference type="ChEBI" id="CHEBI:15378"/>
        <dbReference type="ChEBI" id="CHEBI:57453"/>
        <dbReference type="ChEBI" id="CHEBI:78530"/>
        <dbReference type="ChEBI" id="CHEBI:78844"/>
        <dbReference type="ChEBI" id="CHEBI:195366"/>
        <dbReference type="EC" id="2.1.2.9"/>
    </reaction>
</comment>
<dbReference type="PANTHER" id="PTHR11138:SF5">
    <property type="entry name" value="METHIONYL-TRNA FORMYLTRANSFERASE, MITOCHONDRIAL"/>
    <property type="match status" value="1"/>
</dbReference>
<dbReference type="Pfam" id="PF02911">
    <property type="entry name" value="Formyl_trans_C"/>
    <property type="match status" value="1"/>
</dbReference>
<dbReference type="HOGENOM" id="CLU_033347_2_0_11"/>
<dbReference type="EMBL" id="JAWXXX010000001">
    <property type="protein sequence ID" value="MDX5894164.1"/>
    <property type="molecule type" value="Genomic_DNA"/>
</dbReference>
<accession>A0A023X2R9</accession>
<dbReference type="PANTHER" id="PTHR11138">
    <property type="entry name" value="METHIONYL-TRNA FORMYLTRANSFERASE"/>
    <property type="match status" value="1"/>
</dbReference>
<dbReference type="CDD" id="cd08646">
    <property type="entry name" value="FMT_core_Met-tRNA-FMT_N"/>
    <property type="match status" value="1"/>
</dbReference>
<dbReference type="STRING" id="42256.RradSPS_1474"/>
<dbReference type="InterPro" id="IPR001555">
    <property type="entry name" value="GART_AS"/>
</dbReference>
<evidence type="ECO:0000313" key="8">
    <source>
        <dbReference type="EMBL" id="AHY46757.1"/>
    </source>
</evidence>
<dbReference type="AlphaFoldDB" id="A0A023X2R9"/>
<feature type="domain" description="Formyl transferase N-terminal" evidence="6">
    <location>
        <begin position="3"/>
        <end position="177"/>
    </location>
</feature>
<evidence type="ECO:0000256" key="3">
    <source>
        <dbReference type="ARBA" id="ARBA00022679"/>
    </source>
</evidence>
<dbReference type="SUPFAM" id="SSF53328">
    <property type="entry name" value="Formyltransferase"/>
    <property type="match status" value="1"/>
</dbReference>
<proteinExistence type="inferred from homology"/>
<dbReference type="Proteomes" id="UP001281130">
    <property type="component" value="Unassembled WGS sequence"/>
</dbReference>
<name>A0A023X2R9_RUBRA</name>
<dbReference type="HAMAP" id="MF_00182">
    <property type="entry name" value="Formyl_trans"/>
    <property type="match status" value="1"/>
</dbReference>
<feature type="domain" description="Formyl transferase C-terminal" evidence="7">
    <location>
        <begin position="200"/>
        <end position="299"/>
    </location>
</feature>
<dbReference type="CDD" id="cd08704">
    <property type="entry name" value="Met_tRNA_FMT_C"/>
    <property type="match status" value="1"/>
</dbReference>
<dbReference type="NCBIfam" id="TIGR00460">
    <property type="entry name" value="fmt"/>
    <property type="match status" value="1"/>
</dbReference>
<dbReference type="InterPro" id="IPR002376">
    <property type="entry name" value="Formyl_transf_N"/>
</dbReference>
<dbReference type="eggNOG" id="COG0223">
    <property type="taxonomic scope" value="Bacteria"/>
</dbReference>
<dbReference type="PATRIC" id="fig|42256.3.peg.1492"/>
<evidence type="ECO:0000313" key="10">
    <source>
        <dbReference type="Proteomes" id="UP000025229"/>
    </source>
</evidence>
<dbReference type="EC" id="2.1.2.9" evidence="2 5"/>
<dbReference type="RefSeq" id="WP_051589523.1">
    <property type="nucleotide sequence ID" value="NZ_CP007514.1"/>
</dbReference>
<evidence type="ECO:0000256" key="1">
    <source>
        <dbReference type="ARBA" id="ARBA00010699"/>
    </source>
</evidence>
<keyword evidence="10" id="KW-1185">Reference proteome</keyword>
<dbReference type="InterPro" id="IPR036477">
    <property type="entry name" value="Formyl_transf_N_sf"/>
</dbReference>
<evidence type="ECO:0000256" key="4">
    <source>
        <dbReference type="ARBA" id="ARBA00022917"/>
    </source>
</evidence>
<sequence>MLRVAFAGTPDFAARVLEGIAASGHEVALVISQPDRARGRGRKTFPTPVAALARELDLPLLQPERISDADERIARCDVLVVAAYGQILRAGTLYAARLDAFNVHASLLPKYRGAAPVERAIMAGETETGVSIMKMDEGLDTGDIALTRSFPIGENTTGGELTRSLAWLGAEAVVEVLDLLEKGEVTLKQQNNLQATYAAKITPEDQELDWRRPAREVHDRVRALSPHIGARTRAEGFEGPVKIWTTRVEAEDDDRLEPGRVHAASGEILVGCGKGRLRVLELQAPGARRMEAAEFLRGRELDGALLFPAKLLE</sequence>
<feature type="binding site" evidence="5">
    <location>
        <begin position="106"/>
        <end position="109"/>
    </location>
    <ligand>
        <name>(6S)-5,6,7,8-tetrahydrofolate</name>
        <dbReference type="ChEBI" id="CHEBI:57453"/>
    </ligand>
</feature>
<keyword evidence="4 5" id="KW-0648">Protein biosynthesis</keyword>
<dbReference type="InterPro" id="IPR005794">
    <property type="entry name" value="Fmt"/>
</dbReference>
<evidence type="ECO:0000256" key="2">
    <source>
        <dbReference type="ARBA" id="ARBA00012261"/>
    </source>
</evidence>
<dbReference type="EMBL" id="CP007514">
    <property type="protein sequence ID" value="AHY46757.1"/>
    <property type="molecule type" value="Genomic_DNA"/>
</dbReference>
<dbReference type="OrthoDB" id="9802815at2"/>
<dbReference type="Pfam" id="PF00551">
    <property type="entry name" value="Formyl_trans_N"/>
    <property type="match status" value="1"/>
</dbReference>
<dbReference type="SUPFAM" id="SSF50486">
    <property type="entry name" value="FMT C-terminal domain-like"/>
    <property type="match status" value="1"/>
</dbReference>
<reference evidence="9" key="2">
    <citation type="submission" date="2023-11" db="EMBL/GenBank/DDBJ databases">
        <title>MicrobeMod: A computational toolkit for identifying prokaryotic methylation and restriction-modification with nanopore sequencing.</title>
        <authorList>
            <person name="Crits-Christoph A."/>
            <person name="Kang S.C."/>
            <person name="Lee H."/>
            <person name="Ostrov N."/>
        </authorList>
    </citation>
    <scope>NUCLEOTIDE SEQUENCE</scope>
    <source>
        <strain evidence="9">ATCC 51242</strain>
    </source>
</reference>
<dbReference type="GO" id="GO:0004479">
    <property type="term" value="F:methionyl-tRNA formyltransferase activity"/>
    <property type="evidence" value="ECO:0007669"/>
    <property type="project" value="UniProtKB-UniRule"/>
</dbReference>
<organism evidence="8 10">
    <name type="scientific">Rubrobacter radiotolerans</name>
    <name type="common">Arthrobacter radiotolerans</name>
    <dbReference type="NCBI Taxonomy" id="42256"/>
    <lineage>
        <taxon>Bacteria</taxon>
        <taxon>Bacillati</taxon>
        <taxon>Actinomycetota</taxon>
        <taxon>Rubrobacteria</taxon>
        <taxon>Rubrobacterales</taxon>
        <taxon>Rubrobacteraceae</taxon>
        <taxon>Rubrobacter</taxon>
    </lineage>
</organism>
<comment type="similarity">
    <text evidence="1 5">Belongs to the Fmt family.</text>
</comment>
<keyword evidence="3 5" id="KW-0808">Transferase</keyword>
<evidence type="ECO:0000259" key="7">
    <source>
        <dbReference type="Pfam" id="PF02911"/>
    </source>
</evidence>